<sequence length="235" mass="25156">MMKLARSRGRALLALAGLAAAYGAPAQAADDKSTISAVMELVGVSSDPNASKIDYNERPKLVLPPRIGDLPAPQEKTNRPDGWPTDVAAARRRNTDRYAKIPNAPPEEKKPGLLDRIRGPKPDYAPGTDDEPGFLQMALSARSRSSGPMTEEPARRMLTEPPTGYRRPTMDLARVRDSDGGKSSSWWNPLSYLGGDRNESDPVAQTAGTAPTQKPTASSGGLSGMMPSFLRGSDN</sequence>
<evidence type="ECO:0000256" key="1">
    <source>
        <dbReference type="SAM" id="MobiDB-lite"/>
    </source>
</evidence>
<dbReference type="Proteomes" id="UP001317629">
    <property type="component" value="Chromosome"/>
</dbReference>
<protein>
    <submittedName>
        <fullName evidence="3">Uncharacterized protein</fullName>
    </submittedName>
</protein>
<feature type="chain" id="PRO_5045077944" evidence="2">
    <location>
        <begin position="29"/>
        <end position="235"/>
    </location>
</feature>
<feature type="compositionally biased region" description="Basic and acidic residues" evidence="1">
    <location>
        <begin position="106"/>
        <end position="121"/>
    </location>
</feature>
<evidence type="ECO:0000313" key="3">
    <source>
        <dbReference type="EMBL" id="BDV35972.1"/>
    </source>
</evidence>
<dbReference type="EMBL" id="AP027142">
    <property type="protein sequence ID" value="BDV35972.1"/>
    <property type="molecule type" value="Genomic_DNA"/>
</dbReference>
<accession>A0ABN6VP20</accession>
<evidence type="ECO:0000313" key="4">
    <source>
        <dbReference type="Proteomes" id="UP001317629"/>
    </source>
</evidence>
<organism evidence="3 4">
    <name type="scientific">Methylocystis iwaonis</name>
    <dbReference type="NCBI Taxonomy" id="2885079"/>
    <lineage>
        <taxon>Bacteria</taxon>
        <taxon>Pseudomonadati</taxon>
        <taxon>Pseudomonadota</taxon>
        <taxon>Alphaproteobacteria</taxon>
        <taxon>Hyphomicrobiales</taxon>
        <taxon>Methylocystaceae</taxon>
        <taxon>Methylocystis</taxon>
    </lineage>
</organism>
<name>A0ABN6VP20_9HYPH</name>
<keyword evidence="2" id="KW-0732">Signal</keyword>
<reference evidence="3 4" key="1">
    <citation type="journal article" date="2023" name="Int. J. Syst. Evol. Microbiol.">
        <title>Methylocystis iwaonis sp. nov., a type II methane-oxidizing bacterium from surface soil of a rice paddy field in Japan, and emended description of the genus Methylocystis (ex Whittenbury et al. 1970) Bowman et al. 1993.</title>
        <authorList>
            <person name="Kaise H."/>
            <person name="Sawadogo J.B."/>
            <person name="Alam M.S."/>
            <person name="Ueno C."/>
            <person name="Dianou D."/>
            <person name="Shinjo R."/>
            <person name="Asakawa S."/>
        </authorList>
    </citation>
    <scope>NUCLEOTIDE SEQUENCE [LARGE SCALE GENOMIC DNA]</scope>
    <source>
        <strain evidence="3 4">SS37A-Re</strain>
    </source>
</reference>
<feature type="signal peptide" evidence="2">
    <location>
        <begin position="1"/>
        <end position="28"/>
    </location>
</feature>
<evidence type="ECO:0000256" key="2">
    <source>
        <dbReference type="SAM" id="SignalP"/>
    </source>
</evidence>
<feature type="region of interest" description="Disordered" evidence="1">
    <location>
        <begin position="64"/>
        <end position="235"/>
    </location>
</feature>
<dbReference type="RefSeq" id="WP_281929506.1">
    <property type="nucleotide sequence ID" value="NZ_AP027142.1"/>
</dbReference>
<keyword evidence="4" id="KW-1185">Reference proteome</keyword>
<gene>
    <name evidence="3" type="ORF">SS37A_35010</name>
</gene>
<proteinExistence type="predicted"/>
<feature type="compositionally biased region" description="Polar residues" evidence="1">
    <location>
        <begin position="206"/>
        <end position="220"/>
    </location>
</feature>